<feature type="transmembrane region" description="Helical" evidence="6">
    <location>
        <begin position="341"/>
        <end position="360"/>
    </location>
</feature>
<evidence type="ECO:0000256" key="5">
    <source>
        <dbReference type="ARBA" id="ARBA00023136"/>
    </source>
</evidence>
<protein>
    <submittedName>
        <fullName evidence="8">MFS family permease</fullName>
    </submittedName>
</protein>
<feature type="transmembrane region" description="Helical" evidence="6">
    <location>
        <begin position="305"/>
        <end position="329"/>
    </location>
</feature>
<evidence type="ECO:0000313" key="8">
    <source>
        <dbReference type="EMBL" id="MBP2178593.1"/>
    </source>
</evidence>
<reference evidence="8 9" key="1">
    <citation type="submission" date="2021-03" db="EMBL/GenBank/DDBJ databases">
        <title>Sequencing the genomes of 1000 actinobacteria strains.</title>
        <authorList>
            <person name="Klenk H.-P."/>
        </authorList>
    </citation>
    <scope>NUCLEOTIDE SEQUENCE [LARGE SCALE GENOMIC DNA]</scope>
    <source>
        <strain evidence="8 9">DSM 45510</strain>
    </source>
</reference>
<evidence type="ECO:0000256" key="1">
    <source>
        <dbReference type="ARBA" id="ARBA00004651"/>
    </source>
</evidence>
<keyword evidence="5 6" id="KW-0472">Membrane</keyword>
<evidence type="ECO:0000259" key="7">
    <source>
        <dbReference type="PROSITE" id="PS50850"/>
    </source>
</evidence>
<feature type="transmembrane region" description="Helical" evidence="6">
    <location>
        <begin position="218"/>
        <end position="240"/>
    </location>
</feature>
<proteinExistence type="predicted"/>
<evidence type="ECO:0000313" key="9">
    <source>
        <dbReference type="Proteomes" id="UP000741013"/>
    </source>
</evidence>
<feature type="transmembrane region" description="Helical" evidence="6">
    <location>
        <begin position="90"/>
        <end position="112"/>
    </location>
</feature>
<dbReference type="PANTHER" id="PTHR23513:SF11">
    <property type="entry name" value="STAPHYLOFERRIN A TRANSPORTER"/>
    <property type="match status" value="1"/>
</dbReference>
<dbReference type="Proteomes" id="UP000741013">
    <property type="component" value="Unassembled WGS sequence"/>
</dbReference>
<keyword evidence="9" id="KW-1185">Reference proteome</keyword>
<gene>
    <name evidence="8" type="ORF">JOM49_000119</name>
</gene>
<comment type="subcellular location">
    <subcellularLocation>
        <location evidence="1">Cell membrane</location>
        <topology evidence="1">Multi-pass membrane protein</topology>
    </subcellularLocation>
</comment>
<sequence>MSLREPLRHRSFRWLLAGRTGAELANAIAPVALAFAVLDLTGSVVDLGLVVGVRSLANVILLLFGGVLADRLPRAVILQGTGLAAAVTQGLIAASVLGGFASIPLLLGLSALNGAVSAMSLPAAASLTPQTVPAGLLTPANALARMGSNTGRILGAALGGMLAAGLGAGWAIAIDAAIFLLSAAGYRGVRLAQRVRAERTHPLKDLAEGWREFIARSWVWVVVAQFTVVNAVIMGGHAVLGPTVADATVGRAAWGFILAAQTLGAFIGGVLAARWQPRHALLIGVAVIGVEAIPLITLAELPQLIPLLVTMFLAGIAIEQFVVAWDVSLQENIPEDKLARVYSYDMLGSFIAMPVGEIAAGPLAQRFGADTTLLAGAVLVLVSTALALCSKQIRTLTRRTAHPSDLTGAVPPPPAAT</sequence>
<keyword evidence="2" id="KW-1003">Cell membrane</keyword>
<dbReference type="SUPFAM" id="SSF103473">
    <property type="entry name" value="MFS general substrate transporter"/>
    <property type="match status" value="1"/>
</dbReference>
<name>A0ABS4PGQ9_9PSEU</name>
<comment type="caution">
    <text evidence="8">The sequence shown here is derived from an EMBL/GenBank/DDBJ whole genome shotgun (WGS) entry which is preliminary data.</text>
</comment>
<accession>A0ABS4PGQ9</accession>
<feature type="transmembrane region" description="Helical" evidence="6">
    <location>
        <begin position="21"/>
        <end position="41"/>
    </location>
</feature>
<organism evidence="8 9">
    <name type="scientific">Amycolatopsis magusensis</name>
    <dbReference type="NCBI Taxonomy" id="882444"/>
    <lineage>
        <taxon>Bacteria</taxon>
        <taxon>Bacillati</taxon>
        <taxon>Actinomycetota</taxon>
        <taxon>Actinomycetes</taxon>
        <taxon>Pseudonocardiales</taxon>
        <taxon>Pseudonocardiaceae</taxon>
        <taxon>Amycolatopsis</taxon>
    </lineage>
</organism>
<feature type="transmembrane region" description="Helical" evidence="6">
    <location>
        <begin position="153"/>
        <end position="186"/>
    </location>
</feature>
<dbReference type="PANTHER" id="PTHR23513">
    <property type="entry name" value="INTEGRAL MEMBRANE EFFLUX PROTEIN-RELATED"/>
    <property type="match status" value="1"/>
</dbReference>
<evidence type="ECO:0000256" key="6">
    <source>
        <dbReference type="SAM" id="Phobius"/>
    </source>
</evidence>
<dbReference type="Gene3D" id="1.20.1250.20">
    <property type="entry name" value="MFS general substrate transporter like domains"/>
    <property type="match status" value="1"/>
</dbReference>
<feature type="transmembrane region" description="Helical" evidence="6">
    <location>
        <begin position="280"/>
        <end position="299"/>
    </location>
</feature>
<evidence type="ECO:0000256" key="2">
    <source>
        <dbReference type="ARBA" id="ARBA00022475"/>
    </source>
</evidence>
<dbReference type="InterPro" id="IPR036259">
    <property type="entry name" value="MFS_trans_sf"/>
</dbReference>
<dbReference type="InterPro" id="IPR020846">
    <property type="entry name" value="MFS_dom"/>
</dbReference>
<dbReference type="EMBL" id="JAGGMS010000001">
    <property type="protein sequence ID" value="MBP2178593.1"/>
    <property type="molecule type" value="Genomic_DNA"/>
</dbReference>
<dbReference type="CDD" id="cd06173">
    <property type="entry name" value="MFS_MefA_like"/>
    <property type="match status" value="1"/>
</dbReference>
<feature type="transmembrane region" description="Helical" evidence="6">
    <location>
        <begin position="47"/>
        <end position="69"/>
    </location>
</feature>
<dbReference type="RefSeq" id="WP_209662231.1">
    <property type="nucleotide sequence ID" value="NZ_JAGGMS010000001.1"/>
</dbReference>
<dbReference type="PROSITE" id="PS50850">
    <property type="entry name" value="MFS"/>
    <property type="match status" value="1"/>
</dbReference>
<feature type="transmembrane region" description="Helical" evidence="6">
    <location>
        <begin position="252"/>
        <end position="273"/>
    </location>
</feature>
<feature type="domain" description="Major facilitator superfamily (MFS) profile" evidence="7">
    <location>
        <begin position="1"/>
        <end position="394"/>
    </location>
</feature>
<keyword evidence="4 6" id="KW-1133">Transmembrane helix</keyword>
<dbReference type="Pfam" id="PF07690">
    <property type="entry name" value="MFS_1"/>
    <property type="match status" value="1"/>
</dbReference>
<evidence type="ECO:0000256" key="4">
    <source>
        <dbReference type="ARBA" id="ARBA00022989"/>
    </source>
</evidence>
<keyword evidence="3 6" id="KW-0812">Transmembrane</keyword>
<feature type="transmembrane region" description="Helical" evidence="6">
    <location>
        <begin position="372"/>
        <end position="389"/>
    </location>
</feature>
<evidence type="ECO:0000256" key="3">
    <source>
        <dbReference type="ARBA" id="ARBA00022692"/>
    </source>
</evidence>
<dbReference type="InterPro" id="IPR011701">
    <property type="entry name" value="MFS"/>
</dbReference>